<dbReference type="GO" id="GO:0005737">
    <property type="term" value="C:cytoplasm"/>
    <property type="evidence" value="ECO:0007669"/>
    <property type="project" value="TreeGrafter"/>
</dbReference>
<name>A0A0P7IZE7_9RHOB</name>
<proteinExistence type="inferred from homology"/>
<keyword evidence="2" id="KW-0012">Acyltransferase</keyword>
<dbReference type="GO" id="GO:0008999">
    <property type="term" value="F:protein-N-terminal-alanine acetyltransferase activity"/>
    <property type="evidence" value="ECO:0007669"/>
    <property type="project" value="TreeGrafter"/>
</dbReference>
<organism evidence="5 6">
    <name type="scientific">Aliiroseovarius crassostreae</name>
    <dbReference type="NCBI Taxonomy" id="154981"/>
    <lineage>
        <taxon>Bacteria</taxon>
        <taxon>Pseudomonadati</taxon>
        <taxon>Pseudomonadota</taxon>
        <taxon>Alphaproteobacteria</taxon>
        <taxon>Rhodobacterales</taxon>
        <taxon>Paracoccaceae</taxon>
        <taxon>Aliiroseovarius</taxon>
    </lineage>
</organism>
<reference evidence="5 6" key="1">
    <citation type="submission" date="2015-09" db="EMBL/GenBank/DDBJ databases">
        <title>Draft genome sequence of Aliiroseovarius crassostreae CV919-312TSm, the causative agent of Roseovarius Oyster Disease (formerly Juvenile Oyster Disease).</title>
        <authorList>
            <person name="Kessner L."/>
            <person name="Spinard E."/>
            <person name="Nelson D."/>
        </authorList>
    </citation>
    <scope>NUCLEOTIDE SEQUENCE [LARGE SCALE GENOMIC DNA]</scope>
    <source>
        <strain evidence="5 6">CV919-312</strain>
    </source>
</reference>
<dbReference type="PANTHER" id="PTHR43792:SF8">
    <property type="entry name" value="[RIBOSOMAL PROTEIN US5]-ALANINE N-ACETYLTRANSFERASE"/>
    <property type="match status" value="1"/>
</dbReference>
<dbReference type="EMBL" id="LKBA01000004">
    <property type="protein sequence ID" value="KPN64222.1"/>
    <property type="molecule type" value="Genomic_DNA"/>
</dbReference>
<dbReference type="RefSeq" id="WP_055188258.1">
    <property type="nucleotide sequence ID" value="NZ_FPBS01000001.1"/>
</dbReference>
<evidence type="ECO:0000313" key="6">
    <source>
        <dbReference type="Proteomes" id="UP000050471"/>
    </source>
</evidence>
<comment type="caution">
    <text evidence="5">The sequence shown here is derived from an EMBL/GenBank/DDBJ whole genome shotgun (WGS) entry which is preliminary data.</text>
</comment>
<evidence type="ECO:0000256" key="2">
    <source>
        <dbReference type="ARBA" id="ARBA00023315"/>
    </source>
</evidence>
<protein>
    <recommendedName>
        <fullName evidence="4">N-acetyltransferase domain-containing protein</fullName>
    </recommendedName>
</protein>
<feature type="domain" description="N-acetyltransferase" evidence="4">
    <location>
        <begin position="4"/>
        <end position="158"/>
    </location>
</feature>
<evidence type="ECO:0000256" key="1">
    <source>
        <dbReference type="ARBA" id="ARBA00022679"/>
    </source>
</evidence>
<dbReference type="SUPFAM" id="SSF55729">
    <property type="entry name" value="Acyl-CoA N-acyltransferases (Nat)"/>
    <property type="match status" value="1"/>
</dbReference>
<dbReference type="InterPro" id="IPR000182">
    <property type="entry name" value="GNAT_dom"/>
</dbReference>
<dbReference type="Proteomes" id="UP000050471">
    <property type="component" value="Unassembled WGS sequence"/>
</dbReference>
<sequence length="158" mass="17478">MAELSLAPLTEEDAPALFAFEVENRAWFEAWVGPRPHTYWEVTSLAQVIRAQLVGDDAMFLIRRDDEILGRLNLTAREGGVAQLGYRVGERHVGRGVASTAVAQALECARKLGLWALEARVANDNPASRGVLEKNGFLETGQAEFAGHQMTLFRRDLD</sequence>
<dbReference type="Gene3D" id="3.40.630.30">
    <property type="match status" value="1"/>
</dbReference>
<dbReference type="PROSITE" id="PS51186">
    <property type="entry name" value="GNAT"/>
    <property type="match status" value="1"/>
</dbReference>
<evidence type="ECO:0000259" key="4">
    <source>
        <dbReference type="PROSITE" id="PS51186"/>
    </source>
</evidence>
<dbReference type="AlphaFoldDB" id="A0A0P7IZE7"/>
<gene>
    <name evidence="5" type="ORF">AKJ29_16430</name>
</gene>
<dbReference type="PANTHER" id="PTHR43792">
    <property type="entry name" value="GNAT FAMILY, PUTATIVE (AFU_ORTHOLOGUE AFUA_3G00765)-RELATED-RELATED"/>
    <property type="match status" value="1"/>
</dbReference>
<evidence type="ECO:0000313" key="5">
    <source>
        <dbReference type="EMBL" id="KPN64222.1"/>
    </source>
</evidence>
<comment type="similarity">
    <text evidence="3">Belongs to the acetyltransferase family. RimJ subfamily.</text>
</comment>
<dbReference type="InterPro" id="IPR051531">
    <property type="entry name" value="N-acetyltransferase"/>
</dbReference>
<dbReference type="STRING" id="154981.AKJ29_16430"/>
<keyword evidence="1" id="KW-0808">Transferase</keyword>
<accession>A0A0P7IZE7</accession>
<dbReference type="Pfam" id="PF13302">
    <property type="entry name" value="Acetyltransf_3"/>
    <property type="match status" value="1"/>
</dbReference>
<evidence type="ECO:0000256" key="3">
    <source>
        <dbReference type="ARBA" id="ARBA00038502"/>
    </source>
</evidence>
<dbReference type="InterPro" id="IPR016181">
    <property type="entry name" value="Acyl_CoA_acyltransferase"/>
</dbReference>
<keyword evidence="6" id="KW-1185">Reference proteome</keyword>